<dbReference type="AlphaFoldDB" id="A0A5J4T7I8"/>
<evidence type="ECO:0000313" key="1">
    <source>
        <dbReference type="EMBL" id="KAA6353430.1"/>
    </source>
</evidence>
<gene>
    <name evidence="1" type="ORF">EZS28_051043</name>
</gene>
<dbReference type="Proteomes" id="UP000324800">
    <property type="component" value="Unassembled WGS sequence"/>
</dbReference>
<reference evidence="1 2" key="1">
    <citation type="submission" date="2019-03" db="EMBL/GenBank/DDBJ databases">
        <title>Single cell metagenomics reveals metabolic interactions within the superorganism composed of flagellate Streblomastix strix and complex community of Bacteroidetes bacteria on its surface.</title>
        <authorList>
            <person name="Treitli S.C."/>
            <person name="Kolisko M."/>
            <person name="Husnik F."/>
            <person name="Keeling P."/>
            <person name="Hampl V."/>
        </authorList>
    </citation>
    <scope>NUCLEOTIDE SEQUENCE [LARGE SCALE GENOMIC DNA]</scope>
    <source>
        <strain evidence="1">ST1C</strain>
    </source>
</reference>
<name>A0A5J4T7I8_9EUKA</name>
<evidence type="ECO:0000313" key="2">
    <source>
        <dbReference type="Proteomes" id="UP000324800"/>
    </source>
</evidence>
<proteinExistence type="predicted"/>
<dbReference type="Gene3D" id="1.20.1260.60">
    <property type="entry name" value="Vacuolar protein sorting-associated protein Ist1"/>
    <property type="match status" value="1"/>
</dbReference>
<comment type="caution">
    <text evidence="1">The sequence shown here is derived from an EMBL/GenBank/DDBJ whole genome shotgun (WGS) entry which is preliminary data.</text>
</comment>
<organism evidence="1 2">
    <name type="scientific">Streblomastix strix</name>
    <dbReference type="NCBI Taxonomy" id="222440"/>
    <lineage>
        <taxon>Eukaryota</taxon>
        <taxon>Metamonada</taxon>
        <taxon>Preaxostyla</taxon>
        <taxon>Oxymonadida</taxon>
        <taxon>Streblomastigidae</taxon>
        <taxon>Streblomastix</taxon>
    </lineage>
</organism>
<accession>A0A5J4T7I8</accession>
<dbReference type="InterPro" id="IPR042277">
    <property type="entry name" value="IST1-like"/>
</dbReference>
<sequence length="110" mass="12961">MFNWGWNKQDSLIDAQMSTQECKKDLARQKAELEVQRKDLIKYMRTQSHDLALQKAKQFVEVERRINALELVYTSLQSFVQKFQQIDKEKQAPADMLLKIQTLVLGLDFV</sequence>
<dbReference type="EMBL" id="SNRW01038133">
    <property type="protein sequence ID" value="KAA6353430.1"/>
    <property type="molecule type" value="Genomic_DNA"/>
</dbReference>
<protein>
    <submittedName>
        <fullName evidence="1">Uncharacterized protein</fullName>
    </submittedName>
</protein>
<feature type="non-terminal residue" evidence="1">
    <location>
        <position position="110"/>
    </location>
</feature>